<dbReference type="InterPro" id="IPR019819">
    <property type="entry name" value="Carboxylesterase_B_CS"/>
</dbReference>
<evidence type="ECO:0000256" key="1">
    <source>
        <dbReference type="SAM" id="SignalP"/>
    </source>
</evidence>
<dbReference type="RefSeq" id="XP_007314209.1">
    <property type="nucleotide sequence ID" value="XM_007314147.1"/>
</dbReference>
<dbReference type="EMBL" id="GL945429">
    <property type="protein sequence ID" value="EGO29967.1"/>
    <property type="molecule type" value="Genomic_DNA"/>
</dbReference>
<dbReference type="PROSITE" id="PS00941">
    <property type="entry name" value="CARBOXYLESTERASE_B_2"/>
    <property type="match status" value="1"/>
</dbReference>
<dbReference type="GeneID" id="18810120"/>
<dbReference type="PANTHER" id="PTHR11559">
    <property type="entry name" value="CARBOXYLESTERASE"/>
    <property type="match status" value="1"/>
</dbReference>
<dbReference type="InterPro" id="IPR002018">
    <property type="entry name" value="CarbesteraseB"/>
</dbReference>
<proteinExistence type="predicted"/>
<gene>
    <name evidence="3" type="ORF">SERLADRAFT_365952</name>
</gene>
<sequence>MHRKSYLYALLQVTLAIRGLASPVDATLSAPVVDLGYAQYQGYIDSTTNISTFLGMRFAAPPIGGLRWQAPRPPANVSGFQQATVEPNECYQAPTGTGPTNPLGSKTISKRDVIQSEDCLFLNVYVPGSLPAAPAPGGLPVIVWIHGGGMFNGADLVQDSKNGVIVVVIQYRLGLFGFLPGAAVKANGALNAGLLDQNYALQWVQSHISTFGGDPTEVTIGVNLLVRAGSVLQHIVANGGNTQPPLFRAVMTSSTFLPSQYNYSDPIPEMLYSEVVSQTNCTSSADTLSCLRNANTSVLETINTNFNLNGFFGTFVFVPVVDGTFIVERPSVTIGKGQLNGVSLLPSLSDELAESNWSANISEYVTTLFPDFGPAQAAGAAQQYGSTGTALEQAIGAMGESIFICPTYYLLQAFGSRSWKGEFAIPPGVHAEDVPYYFTSQNPAYNNTQFITAFSQSFIAVVQSLNPNAKFDGSNITPLWNAWSANNTEMLFNETEAGAPVVQTTTTDDALLQRCAFWNSVSAYTSQ</sequence>
<dbReference type="InterPro" id="IPR029058">
    <property type="entry name" value="AB_hydrolase_fold"/>
</dbReference>
<dbReference type="Pfam" id="PF00135">
    <property type="entry name" value="COesterase"/>
    <property type="match status" value="1"/>
</dbReference>
<evidence type="ECO:0000313" key="3">
    <source>
        <dbReference type="EMBL" id="EGO29967.1"/>
    </source>
</evidence>
<feature type="signal peptide" evidence="1">
    <location>
        <begin position="1"/>
        <end position="21"/>
    </location>
</feature>
<dbReference type="SUPFAM" id="SSF53474">
    <property type="entry name" value="alpha/beta-Hydrolases"/>
    <property type="match status" value="1"/>
</dbReference>
<keyword evidence="1" id="KW-0732">Signal</keyword>
<reference evidence="3" key="1">
    <citation type="submission" date="2011-04" db="EMBL/GenBank/DDBJ databases">
        <title>Evolution of plant cell wall degrading machinery underlies the functional diversity of forest fungi.</title>
        <authorList>
            <consortium name="US DOE Joint Genome Institute (JGI-PGF)"/>
            <person name="Eastwood D.C."/>
            <person name="Floudas D."/>
            <person name="Binder M."/>
            <person name="Majcherczyk A."/>
            <person name="Schneider P."/>
            <person name="Aerts A."/>
            <person name="Asiegbu F.O."/>
            <person name="Baker S.E."/>
            <person name="Barry K."/>
            <person name="Bendiksby M."/>
            <person name="Blumentritt M."/>
            <person name="Coutinho P.M."/>
            <person name="Cullen D."/>
            <person name="Cullen D."/>
            <person name="Gathman A."/>
            <person name="Goodell B."/>
            <person name="Henrissat B."/>
            <person name="Ihrmark K."/>
            <person name="Kauserud H."/>
            <person name="Kohler A."/>
            <person name="LaButti K."/>
            <person name="Lapidus A."/>
            <person name="Lavin J.L."/>
            <person name="Lee Y.-H."/>
            <person name="Lindquist E."/>
            <person name="Lilly W."/>
            <person name="Lucas S."/>
            <person name="Morin E."/>
            <person name="Murat C."/>
            <person name="Oguiza J.A."/>
            <person name="Park J."/>
            <person name="Pisabarro A.G."/>
            <person name="Riley R."/>
            <person name="Rosling A."/>
            <person name="Salamov A."/>
            <person name="Schmidt O."/>
            <person name="Schmutz J."/>
            <person name="Skrede I."/>
            <person name="Stenlid J."/>
            <person name="Wiebenga A."/>
            <person name="Xie X."/>
            <person name="Kues U."/>
            <person name="Hibbett D.S."/>
            <person name="Hoffmeister D."/>
            <person name="Hogberg N."/>
            <person name="Martin F."/>
            <person name="Grigoriev I.V."/>
            <person name="Watkinson S.C."/>
        </authorList>
    </citation>
    <scope>NUCLEOTIDE SEQUENCE</scope>
    <source>
        <strain evidence="3">S7.9</strain>
    </source>
</reference>
<dbReference type="Gene3D" id="3.40.50.1820">
    <property type="entry name" value="alpha/beta hydrolase"/>
    <property type="match status" value="1"/>
</dbReference>
<feature type="domain" description="Carboxylesterase type B" evidence="2">
    <location>
        <begin position="31"/>
        <end position="348"/>
    </location>
</feature>
<dbReference type="AlphaFoldDB" id="F8NIQ2"/>
<name>F8NIQ2_SERL9</name>
<accession>F8NIQ2</accession>
<feature type="chain" id="PRO_5003376137" description="Carboxylesterase type B domain-containing protein" evidence="1">
    <location>
        <begin position="22"/>
        <end position="527"/>
    </location>
</feature>
<dbReference type="KEGG" id="sla:SERLADRAFT_365952"/>
<protein>
    <recommendedName>
        <fullName evidence="2">Carboxylesterase type B domain-containing protein</fullName>
    </recommendedName>
</protein>
<dbReference type="InterPro" id="IPR050309">
    <property type="entry name" value="Type-B_Carboxylest/Lipase"/>
</dbReference>
<dbReference type="Proteomes" id="UP000008064">
    <property type="component" value="Unassembled WGS sequence"/>
</dbReference>
<organism>
    <name type="scientific">Serpula lacrymans var. lacrymans (strain S7.9)</name>
    <name type="common">Dry rot fungus</name>
    <dbReference type="NCBI Taxonomy" id="578457"/>
    <lineage>
        <taxon>Eukaryota</taxon>
        <taxon>Fungi</taxon>
        <taxon>Dikarya</taxon>
        <taxon>Basidiomycota</taxon>
        <taxon>Agaricomycotina</taxon>
        <taxon>Agaricomycetes</taxon>
        <taxon>Agaricomycetidae</taxon>
        <taxon>Boletales</taxon>
        <taxon>Coniophorineae</taxon>
        <taxon>Serpulaceae</taxon>
        <taxon>Serpula</taxon>
    </lineage>
</organism>
<dbReference type="OrthoDB" id="408631at2759"/>
<evidence type="ECO:0000259" key="2">
    <source>
        <dbReference type="Pfam" id="PF00135"/>
    </source>
</evidence>
<dbReference type="HOGENOM" id="CLU_006586_10_5_1"/>